<proteinExistence type="predicted"/>
<accession>A0A8T1UFE0</accession>
<reference evidence="2" key="1">
    <citation type="submission" date="2021-01" db="EMBL/GenBank/DDBJ databases">
        <title>Phytophthora aleatoria, a newly-described species from Pinus radiata is distinct from Phytophthora cactorum isolates based on comparative genomics.</title>
        <authorList>
            <person name="Mcdougal R."/>
            <person name="Panda P."/>
            <person name="Williams N."/>
            <person name="Studholme D.J."/>
        </authorList>
    </citation>
    <scope>NUCLEOTIDE SEQUENCE</scope>
    <source>
        <strain evidence="2">NZFS 3830</strain>
    </source>
</reference>
<dbReference type="EMBL" id="JAENGZ010000385">
    <property type="protein sequence ID" value="KAG6960487.1"/>
    <property type="molecule type" value="Genomic_DNA"/>
</dbReference>
<protein>
    <submittedName>
        <fullName evidence="2">Uncharacterized protein</fullName>
    </submittedName>
</protein>
<sequence length="200" mass="21370">MWSYLARTAQQVHQAQKMSYSTRKPDSIQNRLAAYQASIGMKLSPRARGSLLVPLSYSGKVADALPRVDVGSVAHLSTTYNIQCTPGDSHLTAPSGELSTARRRRPGSAHEEVCLNSASSSAPVVANHCPPLSEPTSHFSLPPPYAPVPCSPSTLSSKIVACVCTAWLQCHSPVKSIVTMSGFGVTSALSVYWCNDTKLK</sequence>
<evidence type="ECO:0000313" key="3">
    <source>
        <dbReference type="Proteomes" id="UP000688947"/>
    </source>
</evidence>
<gene>
    <name evidence="2" type="ORF">JG687_00008207</name>
</gene>
<dbReference type="AlphaFoldDB" id="A0A8T1UFE0"/>
<comment type="caution">
    <text evidence="2">The sequence shown here is derived from an EMBL/GenBank/DDBJ whole genome shotgun (WGS) entry which is preliminary data.</text>
</comment>
<organism evidence="2 3">
    <name type="scientific">Phytophthora cactorum</name>
    <dbReference type="NCBI Taxonomy" id="29920"/>
    <lineage>
        <taxon>Eukaryota</taxon>
        <taxon>Sar</taxon>
        <taxon>Stramenopiles</taxon>
        <taxon>Oomycota</taxon>
        <taxon>Peronosporomycetes</taxon>
        <taxon>Peronosporales</taxon>
        <taxon>Peronosporaceae</taxon>
        <taxon>Phytophthora</taxon>
    </lineage>
</organism>
<feature type="region of interest" description="Disordered" evidence="1">
    <location>
        <begin position="87"/>
        <end position="107"/>
    </location>
</feature>
<evidence type="ECO:0000313" key="2">
    <source>
        <dbReference type="EMBL" id="KAG6960487.1"/>
    </source>
</evidence>
<name>A0A8T1UFE0_9STRA</name>
<dbReference type="Proteomes" id="UP000688947">
    <property type="component" value="Unassembled WGS sequence"/>
</dbReference>
<evidence type="ECO:0000256" key="1">
    <source>
        <dbReference type="SAM" id="MobiDB-lite"/>
    </source>
</evidence>
<dbReference type="OrthoDB" id="10521885at2759"/>